<dbReference type="STRING" id="94643.A0A2A9MI30"/>
<keyword evidence="1" id="KW-0677">Repeat</keyword>
<dbReference type="PANTHER" id="PTHR22767:SF2">
    <property type="entry name" value="N(ALPHA)-ACETYLTRANSFERASE 15_16, ISOFORM A"/>
    <property type="match status" value="1"/>
</dbReference>
<keyword evidence="2 3" id="KW-0802">TPR repeat</keyword>
<organism evidence="5 6">
    <name type="scientific">Besnoitia besnoiti</name>
    <name type="common">Apicomplexan protozoan</name>
    <dbReference type="NCBI Taxonomy" id="94643"/>
    <lineage>
        <taxon>Eukaryota</taxon>
        <taxon>Sar</taxon>
        <taxon>Alveolata</taxon>
        <taxon>Apicomplexa</taxon>
        <taxon>Conoidasida</taxon>
        <taxon>Coccidia</taxon>
        <taxon>Eucoccidiorida</taxon>
        <taxon>Eimeriorina</taxon>
        <taxon>Sarcocystidae</taxon>
        <taxon>Besnoitia</taxon>
    </lineage>
</organism>
<dbReference type="VEuPathDB" id="ToxoDB:BESB_055620"/>
<dbReference type="RefSeq" id="XP_029219920.1">
    <property type="nucleotide sequence ID" value="XM_029363997.1"/>
</dbReference>
<feature type="compositionally biased region" description="Polar residues" evidence="4">
    <location>
        <begin position="733"/>
        <end position="742"/>
    </location>
</feature>
<evidence type="ECO:0000256" key="2">
    <source>
        <dbReference type="ARBA" id="ARBA00022803"/>
    </source>
</evidence>
<reference evidence="5 6" key="1">
    <citation type="submission" date="2017-09" db="EMBL/GenBank/DDBJ databases">
        <title>Genome sequencing of Besnoitia besnoiti strain Bb-Ger1.</title>
        <authorList>
            <person name="Schares G."/>
            <person name="Venepally P."/>
            <person name="Lorenzi H.A."/>
        </authorList>
    </citation>
    <scope>NUCLEOTIDE SEQUENCE [LARGE SCALE GENOMIC DNA]</scope>
    <source>
        <strain evidence="5 6">Bb-Ger1</strain>
    </source>
</reference>
<dbReference type="InterPro" id="IPR019734">
    <property type="entry name" value="TPR_rpt"/>
</dbReference>
<sequence>MAHARPGSSGSSALPSKEQSLFKNMVSLYEHKHFKKAIKQADLILKKCPDHGETLSMKGLVLSNMRPEQKQEAYELAKRGLRCDLKNYVCWHVLGLIYRADKDYFEASKCFSQAVRLCPGNFQILRDLSNLQIHERNLEGFRETRRQILATRSQFIREWTAFALANHLCGSLDVAHDLLAEVEKQFEDAKDMDAYDKSEMILYSASILEQRGRLEDCLKYLKEREEKITDKMSMLEMQGRLALQLNRREEARQAFADLFKRNKDNDIYALCLLACDEDHELRRLCKLPIPQAEETRETACIELVPGCLASTGEGRAGWLPSAETRKALRRFAKLDPEVVPLTGWKRRRNSTPSPLFVVTRVPTDAEQDRLISFFEGLKTEYGKACSLPSYLVLSFLSGERFQRCLDAFLRPALRKGVVSLFSSLRRLYAPDRVPLVTALLESYVFHLEQDVSTFGPPGGSLAENGAAAARWGKREDVAPPAAASLLEDPASASKDEARLEGEMPMCLLYTYMLLAQHYDFLGWTDKALAVVGKAIQHTPTLVDLYLVKGRIYKHAGAYKEACDWHEMARSLDLADRYLNTKACCYLLRVNRSEEAASVAKLFSRQSDADGLHSMQCMWFEQKLGKCHLRNNEVGRALFEFNAVLKHFHDIKEDQFDFHPYCLRKFAYRAYISFLRMQNKLTSHMFFRRAARHFVRILLSLHDGELDLAKARAHAAQAQAAEQKADGSKKKSRQAAQVNNGQAATDAANKEDVSGAKILEKDPLETASEVVNQLLDTCGSDPHTHVLHYHVASRKKKTLASLLAVVRLWRLVERSRLNSRVIPLLLHFCRTASLEDIPEAYTEMAREVLEEVFGEPVVTTDALRAAGEKYWESVVDACKKNPWDFRLRRAAVEALAFTKQPISADLPFLAFQAFPRGVSEDALRFQSSMPTLRECEKLLEVLSKYETAKSATVSLKAICKARFPLAEKFC</sequence>
<dbReference type="OrthoDB" id="10263032at2759"/>
<accession>A0A2A9MI30</accession>
<feature type="repeat" description="TPR" evidence="3">
    <location>
        <begin position="88"/>
        <end position="121"/>
    </location>
</feature>
<comment type="caution">
    <text evidence="5">The sequence shown here is derived from an EMBL/GenBank/DDBJ whole genome shotgun (WGS) entry which is preliminary data.</text>
</comment>
<dbReference type="SUPFAM" id="SSF48452">
    <property type="entry name" value="TPR-like"/>
    <property type="match status" value="1"/>
</dbReference>
<dbReference type="GeneID" id="40310491"/>
<dbReference type="Pfam" id="PF07719">
    <property type="entry name" value="TPR_2"/>
    <property type="match status" value="1"/>
</dbReference>
<dbReference type="InterPro" id="IPR011990">
    <property type="entry name" value="TPR-like_helical_dom_sf"/>
</dbReference>
<dbReference type="Gene3D" id="1.25.40.1010">
    <property type="match status" value="1"/>
</dbReference>
<protein>
    <submittedName>
        <fullName evidence="5">Tetratricopeptide repeat-containing protein</fullName>
    </submittedName>
</protein>
<dbReference type="Proteomes" id="UP000224006">
    <property type="component" value="Chromosome IV"/>
</dbReference>
<dbReference type="InterPro" id="IPR013105">
    <property type="entry name" value="TPR_2"/>
</dbReference>
<dbReference type="KEGG" id="bbes:BESB_055620"/>
<keyword evidence="6" id="KW-1185">Reference proteome</keyword>
<dbReference type="AlphaFoldDB" id="A0A2A9MI30"/>
<dbReference type="PIRSF" id="PIRSF000422">
    <property type="entry name" value="N-terminal-AcTrfase-A_aux_su"/>
    <property type="match status" value="1"/>
</dbReference>
<feature type="region of interest" description="Disordered" evidence="4">
    <location>
        <begin position="718"/>
        <end position="748"/>
    </location>
</feature>
<dbReference type="EMBL" id="NWUJ01000004">
    <property type="protein sequence ID" value="PFH35911.1"/>
    <property type="molecule type" value="Genomic_DNA"/>
</dbReference>
<evidence type="ECO:0000313" key="5">
    <source>
        <dbReference type="EMBL" id="PFH35911.1"/>
    </source>
</evidence>
<dbReference type="PANTHER" id="PTHR22767">
    <property type="entry name" value="N-TERMINAL ACETYLTRANSFERASE-RELATED"/>
    <property type="match status" value="1"/>
</dbReference>
<dbReference type="SMART" id="SM00028">
    <property type="entry name" value="TPR"/>
    <property type="match status" value="4"/>
</dbReference>
<evidence type="ECO:0000313" key="6">
    <source>
        <dbReference type="Proteomes" id="UP000224006"/>
    </source>
</evidence>
<evidence type="ECO:0000256" key="3">
    <source>
        <dbReference type="PROSITE-ProRule" id="PRU00339"/>
    </source>
</evidence>
<dbReference type="Gene3D" id="1.25.40.1040">
    <property type="match status" value="2"/>
</dbReference>
<name>A0A2A9MI30_BESBE</name>
<dbReference type="GO" id="GO:0005737">
    <property type="term" value="C:cytoplasm"/>
    <property type="evidence" value="ECO:0007669"/>
    <property type="project" value="UniProtKB-ARBA"/>
</dbReference>
<dbReference type="InterPro" id="IPR021183">
    <property type="entry name" value="NatA_aux_su"/>
</dbReference>
<gene>
    <name evidence="5" type="ORF">BESB_055620</name>
</gene>
<dbReference type="Pfam" id="PF12569">
    <property type="entry name" value="NatA_aux_su"/>
    <property type="match status" value="3"/>
</dbReference>
<proteinExistence type="predicted"/>
<dbReference type="PROSITE" id="PS50005">
    <property type="entry name" value="TPR"/>
    <property type="match status" value="1"/>
</dbReference>
<evidence type="ECO:0000256" key="1">
    <source>
        <dbReference type="ARBA" id="ARBA00022737"/>
    </source>
</evidence>
<evidence type="ECO:0000256" key="4">
    <source>
        <dbReference type="SAM" id="MobiDB-lite"/>
    </source>
</evidence>